<keyword evidence="4 6" id="KW-0472">Membrane</keyword>
<gene>
    <name evidence="8" type="ORF">DFJ64_0444</name>
</gene>
<comment type="similarity">
    <text evidence="6">Belongs to the ABC-2 integral membrane protein family.</text>
</comment>
<dbReference type="GO" id="GO:0043190">
    <property type="term" value="C:ATP-binding cassette (ABC) transporter complex"/>
    <property type="evidence" value="ECO:0007669"/>
    <property type="project" value="InterPro"/>
</dbReference>
<dbReference type="EMBL" id="QTUC01000001">
    <property type="protein sequence ID" value="REF35073.1"/>
    <property type="molecule type" value="Genomic_DNA"/>
</dbReference>
<dbReference type="Pfam" id="PF01061">
    <property type="entry name" value="ABC2_membrane"/>
    <property type="match status" value="1"/>
</dbReference>
<comment type="caution">
    <text evidence="8">The sequence shown here is derived from an EMBL/GenBank/DDBJ whole genome shotgun (WGS) entry which is preliminary data.</text>
</comment>
<sequence length="262" mass="28395">MAVSRTVPPARRRAWLLVERNAMVYRHDWAVLASGCVEPLLYLFSIGVGVARLVGSIEVAGREVSYPMFIAPALLAASAMNGAIADTTYNMFFKLRYAKLYDAVLATPMRPLDVAMGEVLWALLHCALYAVAFLVAMLALGLVASWWAVLVVPAAVLIGFSFAALGVAGTTLMRSWQDFEFVNLAVLPMFLLSATFFPLSAYPPAGQLVVQLTPLYHGVALVRGLTLGTVGWHHLVSVGYLVALGCLGVMLASRRIGRRLLR</sequence>
<feature type="transmembrane region" description="Helical" evidence="6">
    <location>
        <begin position="231"/>
        <end position="252"/>
    </location>
</feature>
<dbReference type="InterPro" id="IPR013525">
    <property type="entry name" value="ABC2_TM"/>
</dbReference>
<dbReference type="GO" id="GO:0140359">
    <property type="term" value="F:ABC-type transporter activity"/>
    <property type="evidence" value="ECO:0007669"/>
    <property type="project" value="InterPro"/>
</dbReference>
<dbReference type="AlphaFoldDB" id="A0A3D9V2Z2"/>
<feature type="domain" description="ABC transmembrane type-2" evidence="7">
    <location>
        <begin position="30"/>
        <end position="259"/>
    </location>
</feature>
<reference evidence="8 9" key="1">
    <citation type="submission" date="2018-08" db="EMBL/GenBank/DDBJ databases">
        <title>Sequencing the genomes of 1000 actinobacteria strains.</title>
        <authorList>
            <person name="Klenk H.-P."/>
        </authorList>
    </citation>
    <scope>NUCLEOTIDE SEQUENCE [LARGE SCALE GENOMIC DNA]</scope>
    <source>
        <strain evidence="8 9">DSM 22891</strain>
    </source>
</reference>
<dbReference type="PRINTS" id="PR00164">
    <property type="entry name" value="ABC2TRNSPORT"/>
</dbReference>
<protein>
    <recommendedName>
        <fullName evidence="6">Transport permease protein</fullName>
    </recommendedName>
</protein>
<evidence type="ECO:0000256" key="2">
    <source>
        <dbReference type="ARBA" id="ARBA00022692"/>
    </source>
</evidence>
<dbReference type="PANTHER" id="PTHR43229">
    <property type="entry name" value="NODULATION PROTEIN J"/>
    <property type="match status" value="1"/>
</dbReference>
<evidence type="ECO:0000256" key="5">
    <source>
        <dbReference type="ARBA" id="ARBA00023251"/>
    </source>
</evidence>
<keyword evidence="6" id="KW-1003">Cell membrane</keyword>
<evidence type="ECO:0000256" key="3">
    <source>
        <dbReference type="ARBA" id="ARBA00022989"/>
    </source>
</evidence>
<organism evidence="8 9">
    <name type="scientific">Thermasporomyces composti</name>
    <dbReference type="NCBI Taxonomy" id="696763"/>
    <lineage>
        <taxon>Bacteria</taxon>
        <taxon>Bacillati</taxon>
        <taxon>Actinomycetota</taxon>
        <taxon>Actinomycetes</taxon>
        <taxon>Propionibacteriales</taxon>
        <taxon>Nocardioidaceae</taxon>
        <taxon>Thermasporomyces</taxon>
    </lineage>
</organism>
<proteinExistence type="inferred from homology"/>
<comment type="subcellular location">
    <subcellularLocation>
        <location evidence="6">Cell membrane</location>
        <topology evidence="6">Multi-pass membrane protein</topology>
    </subcellularLocation>
    <subcellularLocation>
        <location evidence="1">Membrane</location>
        <topology evidence="1">Multi-pass membrane protein</topology>
    </subcellularLocation>
</comment>
<dbReference type="PROSITE" id="PS51012">
    <property type="entry name" value="ABC_TM2"/>
    <property type="match status" value="1"/>
</dbReference>
<dbReference type="RefSeq" id="WP_245940912.1">
    <property type="nucleotide sequence ID" value="NZ_QTUC01000001.1"/>
</dbReference>
<dbReference type="PIRSF" id="PIRSF006648">
    <property type="entry name" value="DrrB"/>
    <property type="match status" value="1"/>
</dbReference>
<evidence type="ECO:0000256" key="6">
    <source>
        <dbReference type="RuleBase" id="RU361157"/>
    </source>
</evidence>
<keyword evidence="9" id="KW-1185">Reference proteome</keyword>
<evidence type="ECO:0000313" key="8">
    <source>
        <dbReference type="EMBL" id="REF35073.1"/>
    </source>
</evidence>
<dbReference type="GO" id="GO:0046677">
    <property type="term" value="P:response to antibiotic"/>
    <property type="evidence" value="ECO:0007669"/>
    <property type="project" value="UniProtKB-KW"/>
</dbReference>
<evidence type="ECO:0000256" key="1">
    <source>
        <dbReference type="ARBA" id="ARBA00004141"/>
    </source>
</evidence>
<feature type="transmembrane region" description="Helical" evidence="6">
    <location>
        <begin position="181"/>
        <end position="202"/>
    </location>
</feature>
<keyword evidence="2 6" id="KW-0812">Transmembrane</keyword>
<keyword evidence="5" id="KW-0046">Antibiotic resistance</keyword>
<evidence type="ECO:0000313" key="9">
    <source>
        <dbReference type="Proteomes" id="UP000256485"/>
    </source>
</evidence>
<keyword evidence="6" id="KW-0813">Transport</keyword>
<evidence type="ECO:0000259" key="7">
    <source>
        <dbReference type="PROSITE" id="PS51012"/>
    </source>
</evidence>
<dbReference type="PANTHER" id="PTHR43229:SF2">
    <property type="entry name" value="NODULATION PROTEIN J"/>
    <property type="match status" value="1"/>
</dbReference>
<name>A0A3D9V2Z2_THECX</name>
<evidence type="ECO:0000256" key="4">
    <source>
        <dbReference type="ARBA" id="ARBA00023136"/>
    </source>
</evidence>
<dbReference type="InterPro" id="IPR047817">
    <property type="entry name" value="ABC2_TM_bact-type"/>
</dbReference>
<keyword evidence="3 6" id="KW-1133">Transmembrane helix</keyword>
<feature type="transmembrane region" description="Helical" evidence="6">
    <location>
        <begin position="119"/>
        <end position="140"/>
    </location>
</feature>
<accession>A0A3D9V2Z2</accession>
<feature type="transmembrane region" description="Helical" evidence="6">
    <location>
        <begin position="146"/>
        <end position="169"/>
    </location>
</feature>
<feature type="transmembrane region" description="Helical" evidence="6">
    <location>
        <begin position="66"/>
        <end position="89"/>
    </location>
</feature>
<dbReference type="Proteomes" id="UP000256485">
    <property type="component" value="Unassembled WGS sequence"/>
</dbReference>
<feature type="transmembrane region" description="Helical" evidence="6">
    <location>
        <begin position="29"/>
        <end position="54"/>
    </location>
</feature>
<dbReference type="InterPro" id="IPR000412">
    <property type="entry name" value="ABC_2_transport"/>
</dbReference>
<dbReference type="InterPro" id="IPR051784">
    <property type="entry name" value="Nod_factor_ABC_transporter"/>
</dbReference>